<dbReference type="GO" id="GO:0008270">
    <property type="term" value="F:zinc ion binding"/>
    <property type="evidence" value="ECO:0007669"/>
    <property type="project" value="UniProtKB-KW"/>
</dbReference>
<comment type="subcellular location">
    <subcellularLocation>
        <location evidence="1">Nucleus</location>
    </subcellularLocation>
</comment>
<evidence type="ECO:0000313" key="15">
    <source>
        <dbReference type="Proteomes" id="UP000494165"/>
    </source>
</evidence>
<evidence type="ECO:0000256" key="7">
    <source>
        <dbReference type="ARBA" id="ARBA00022853"/>
    </source>
</evidence>
<dbReference type="GO" id="GO:0005634">
    <property type="term" value="C:nucleus"/>
    <property type="evidence" value="ECO:0007669"/>
    <property type="project" value="UniProtKB-SubCell"/>
</dbReference>
<dbReference type="GO" id="GO:0045944">
    <property type="term" value="P:positive regulation of transcription by RNA polymerase II"/>
    <property type="evidence" value="ECO:0007669"/>
    <property type="project" value="TreeGrafter"/>
</dbReference>
<dbReference type="InterPro" id="IPR035898">
    <property type="entry name" value="TAZ_dom_sf"/>
</dbReference>
<dbReference type="InterPro" id="IPR013178">
    <property type="entry name" value="Histone_AcTrfase_Rtt109/CBP"/>
</dbReference>
<feature type="zinc finger region" description="TAZ-type" evidence="12">
    <location>
        <begin position="151"/>
        <end position="232"/>
    </location>
</feature>
<keyword evidence="3" id="KW-0808">Transferase</keyword>
<dbReference type="GO" id="GO:0031490">
    <property type="term" value="F:chromatin DNA binding"/>
    <property type="evidence" value="ECO:0007669"/>
    <property type="project" value="TreeGrafter"/>
</dbReference>
<keyword evidence="4 12" id="KW-0479">Metal-binding</keyword>
<feature type="zinc finger region" description="TAZ-type" evidence="12">
    <location>
        <begin position="1"/>
        <end position="79"/>
    </location>
</feature>
<evidence type="ECO:0000259" key="13">
    <source>
        <dbReference type="PROSITE" id="PS50134"/>
    </source>
</evidence>
<evidence type="ECO:0000256" key="12">
    <source>
        <dbReference type="PROSITE-ProRule" id="PRU00203"/>
    </source>
</evidence>
<dbReference type="PANTHER" id="PTHR13808:SF1">
    <property type="entry name" value="HISTONE ACETYLTRANSFERASE"/>
    <property type="match status" value="1"/>
</dbReference>
<organism evidence="14 15">
    <name type="scientific">Cloeon dipterum</name>
    <dbReference type="NCBI Taxonomy" id="197152"/>
    <lineage>
        <taxon>Eukaryota</taxon>
        <taxon>Metazoa</taxon>
        <taxon>Ecdysozoa</taxon>
        <taxon>Arthropoda</taxon>
        <taxon>Hexapoda</taxon>
        <taxon>Insecta</taxon>
        <taxon>Pterygota</taxon>
        <taxon>Palaeoptera</taxon>
        <taxon>Ephemeroptera</taxon>
        <taxon>Pisciforma</taxon>
        <taxon>Baetidae</taxon>
        <taxon>Cloeon</taxon>
    </lineage>
</organism>
<keyword evidence="8" id="KW-0805">Transcription regulation</keyword>
<evidence type="ECO:0000256" key="6">
    <source>
        <dbReference type="ARBA" id="ARBA00022833"/>
    </source>
</evidence>
<dbReference type="SMART" id="SM00551">
    <property type="entry name" value="ZnF_TAZ"/>
    <property type="match status" value="2"/>
</dbReference>
<evidence type="ECO:0000256" key="5">
    <source>
        <dbReference type="ARBA" id="ARBA00022771"/>
    </source>
</evidence>
<keyword evidence="10" id="KW-0539">Nucleus</keyword>
<evidence type="ECO:0000256" key="1">
    <source>
        <dbReference type="ARBA" id="ARBA00004123"/>
    </source>
</evidence>
<dbReference type="SUPFAM" id="SSF57933">
    <property type="entry name" value="TAZ domain"/>
    <property type="match status" value="2"/>
</dbReference>
<keyword evidence="5 12" id="KW-0863">Zinc-finger</keyword>
<keyword evidence="7" id="KW-0156">Chromatin regulator</keyword>
<dbReference type="OrthoDB" id="899at2759"/>
<dbReference type="Gene3D" id="1.20.1020.10">
    <property type="entry name" value="TAZ domain"/>
    <property type="match status" value="2"/>
</dbReference>
<evidence type="ECO:0000256" key="2">
    <source>
        <dbReference type="ARBA" id="ARBA00013184"/>
    </source>
</evidence>
<keyword evidence="6 12" id="KW-0862">Zinc</keyword>
<dbReference type="GO" id="GO:0003713">
    <property type="term" value="F:transcription coactivator activity"/>
    <property type="evidence" value="ECO:0007669"/>
    <property type="project" value="TreeGrafter"/>
</dbReference>
<accession>A0A8S1C5X5</accession>
<name>A0A8S1C5X5_9INSE</name>
<evidence type="ECO:0000256" key="11">
    <source>
        <dbReference type="ARBA" id="ARBA00048017"/>
    </source>
</evidence>
<gene>
    <name evidence="14" type="ORF">CLODIP_2_CD02167</name>
</gene>
<dbReference type="EC" id="2.3.1.48" evidence="2"/>
<evidence type="ECO:0000256" key="8">
    <source>
        <dbReference type="ARBA" id="ARBA00023015"/>
    </source>
</evidence>
<reference evidence="14 15" key="1">
    <citation type="submission" date="2020-04" db="EMBL/GenBank/DDBJ databases">
        <authorList>
            <person name="Alioto T."/>
            <person name="Alioto T."/>
            <person name="Gomez Garrido J."/>
        </authorList>
    </citation>
    <scope>NUCLEOTIDE SEQUENCE [LARGE SCALE GENOMIC DNA]</scope>
</reference>
<evidence type="ECO:0000256" key="9">
    <source>
        <dbReference type="ARBA" id="ARBA00023163"/>
    </source>
</evidence>
<feature type="domain" description="TAZ-type" evidence="13">
    <location>
        <begin position="151"/>
        <end position="232"/>
    </location>
</feature>
<feature type="domain" description="TAZ-type" evidence="13">
    <location>
        <begin position="1"/>
        <end position="79"/>
    </location>
</feature>
<sequence>MEAKKQTAQRCLLFLVHACHCRDTQCLLTECQTMKKVVQHSKICTSKICLLCKKFISLCCYHAKHCQETDCPVPLCSRVKQKLTEQQDMSVTPSAAVAAFLSKKHQEVQVPHNDTRQGAKQDTLNEQKMMEAGNDLEGAATIGTIGTDAESDSIKEANRRIFECLEHASQCTNEKCKLLGCRRMNIVLRHFKKCTATSAGCQICREFITLCTNHAEQCLQELNCPVSICPGIKLMKRRQQKVLECSYKGCRFCKKRRSFLYVSSQHANKCQQKNCPVRYCPYFKQK</sequence>
<dbReference type="Proteomes" id="UP000494165">
    <property type="component" value="Unassembled WGS sequence"/>
</dbReference>
<dbReference type="EMBL" id="CADEPI010000012">
    <property type="protein sequence ID" value="CAB3363505.1"/>
    <property type="molecule type" value="Genomic_DNA"/>
</dbReference>
<dbReference type="Pfam" id="PF02135">
    <property type="entry name" value="zf-TAZ"/>
    <property type="match status" value="2"/>
</dbReference>
<evidence type="ECO:0000256" key="10">
    <source>
        <dbReference type="ARBA" id="ARBA00023242"/>
    </source>
</evidence>
<comment type="caution">
    <text evidence="14">The sequence shown here is derived from an EMBL/GenBank/DDBJ whole genome shotgun (WGS) entry which is preliminary data.</text>
</comment>
<keyword evidence="15" id="KW-1185">Reference proteome</keyword>
<protein>
    <recommendedName>
        <fullName evidence="2">histone acetyltransferase</fullName>
        <ecNumber evidence="2">2.3.1.48</ecNumber>
    </recommendedName>
</protein>
<dbReference type="GO" id="GO:0004402">
    <property type="term" value="F:histone acetyltransferase activity"/>
    <property type="evidence" value="ECO:0007669"/>
    <property type="project" value="InterPro"/>
</dbReference>
<proteinExistence type="predicted"/>
<dbReference type="GO" id="GO:0005667">
    <property type="term" value="C:transcription regulator complex"/>
    <property type="evidence" value="ECO:0007669"/>
    <property type="project" value="TreeGrafter"/>
</dbReference>
<evidence type="ECO:0000256" key="3">
    <source>
        <dbReference type="ARBA" id="ARBA00022679"/>
    </source>
</evidence>
<dbReference type="InterPro" id="IPR000197">
    <property type="entry name" value="Znf_TAZ"/>
</dbReference>
<comment type="catalytic activity">
    <reaction evidence="11">
        <text>L-lysyl-[protein] + acetyl-CoA = N(6)-acetyl-L-lysyl-[protein] + CoA + H(+)</text>
        <dbReference type="Rhea" id="RHEA:45948"/>
        <dbReference type="Rhea" id="RHEA-COMP:9752"/>
        <dbReference type="Rhea" id="RHEA-COMP:10731"/>
        <dbReference type="ChEBI" id="CHEBI:15378"/>
        <dbReference type="ChEBI" id="CHEBI:29969"/>
        <dbReference type="ChEBI" id="CHEBI:57287"/>
        <dbReference type="ChEBI" id="CHEBI:57288"/>
        <dbReference type="ChEBI" id="CHEBI:61930"/>
        <dbReference type="EC" id="2.3.1.48"/>
    </reaction>
</comment>
<dbReference type="GO" id="GO:0000123">
    <property type="term" value="C:histone acetyltransferase complex"/>
    <property type="evidence" value="ECO:0007669"/>
    <property type="project" value="TreeGrafter"/>
</dbReference>
<dbReference type="AlphaFoldDB" id="A0A8S1C5X5"/>
<evidence type="ECO:0000313" key="14">
    <source>
        <dbReference type="EMBL" id="CAB3363505.1"/>
    </source>
</evidence>
<dbReference type="PANTHER" id="PTHR13808">
    <property type="entry name" value="CBP/P300-RELATED"/>
    <property type="match status" value="1"/>
</dbReference>
<dbReference type="PROSITE" id="PS50134">
    <property type="entry name" value="ZF_TAZ"/>
    <property type="match status" value="2"/>
</dbReference>
<evidence type="ECO:0000256" key="4">
    <source>
        <dbReference type="ARBA" id="ARBA00022723"/>
    </source>
</evidence>
<keyword evidence="9" id="KW-0804">Transcription</keyword>